<dbReference type="AlphaFoldDB" id="A0A7S4C8S4"/>
<evidence type="ECO:0000313" key="1">
    <source>
        <dbReference type="EMBL" id="CAE0790303.1"/>
    </source>
</evidence>
<reference evidence="1" key="1">
    <citation type="submission" date="2021-01" db="EMBL/GenBank/DDBJ databases">
        <authorList>
            <person name="Corre E."/>
            <person name="Pelletier E."/>
            <person name="Niang G."/>
            <person name="Scheremetjew M."/>
            <person name="Finn R."/>
            <person name="Kale V."/>
            <person name="Holt S."/>
            <person name="Cochrane G."/>
            <person name="Meng A."/>
            <person name="Brown T."/>
            <person name="Cohen L."/>
        </authorList>
    </citation>
    <scope>NUCLEOTIDE SEQUENCE</scope>
    <source>
        <strain evidence="1">CCMP1594</strain>
    </source>
</reference>
<sequence>MQKAFPCLLADSLEVDLIRESVTEELLDSVPQSTQAMQDRLEDLLLGQEDFGVEQEEFSRFYELLTREMELLMQEDDDDDDLEPGCCAMCERPMPLTFHHLIPKQTHSDLLKKGTFSKDKICRGIWICRPCHSAIHSLHDNKTLAAQYNTLEALLELEQIQRFIKWVSKQRVRSKKDGQLHYRR</sequence>
<evidence type="ECO:0008006" key="2">
    <source>
        <dbReference type="Google" id="ProtNLM"/>
    </source>
</evidence>
<dbReference type="EMBL" id="HBJA01004357">
    <property type="protein sequence ID" value="CAE0790303.1"/>
    <property type="molecule type" value="Transcribed_RNA"/>
</dbReference>
<organism evidence="1">
    <name type="scientific">Eutreptiella gymnastica</name>
    <dbReference type="NCBI Taxonomy" id="73025"/>
    <lineage>
        <taxon>Eukaryota</taxon>
        <taxon>Discoba</taxon>
        <taxon>Euglenozoa</taxon>
        <taxon>Euglenida</taxon>
        <taxon>Spirocuta</taxon>
        <taxon>Euglenophyceae</taxon>
        <taxon>Eutreptiales</taxon>
        <taxon>Eutreptiaceae</taxon>
        <taxon>Eutreptiella</taxon>
    </lineage>
</organism>
<gene>
    <name evidence="1" type="ORF">EGYM00163_LOCUS1417</name>
</gene>
<protein>
    <recommendedName>
        <fullName evidence="2">HNH domain-containing protein</fullName>
    </recommendedName>
</protein>
<accession>A0A7S4C8S4</accession>
<dbReference type="PANTHER" id="PTHR37827:SF1">
    <property type="entry name" value="HNH DOMAIN-CONTAINING PROTEIN"/>
    <property type="match status" value="1"/>
</dbReference>
<name>A0A7S4C8S4_9EUGL</name>
<proteinExistence type="predicted"/>
<dbReference type="PANTHER" id="PTHR37827">
    <property type="entry name" value="TUDOR DOMAIN-CONTAINING PROTEIN"/>
    <property type="match status" value="1"/>
</dbReference>